<dbReference type="PANTHER" id="PTHR38340:SF1">
    <property type="entry name" value="S-LAYER PROTEIN"/>
    <property type="match status" value="1"/>
</dbReference>
<dbReference type="Pfam" id="PF00353">
    <property type="entry name" value="HemolysinCabind"/>
    <property type="match status" value="3"/>
</dbReference>
<dbReference type="InterPro" id="IPR011049">
    <property type="entry name" value="Serralysin-like_metalloprot_C"/>
</dbReference>
<sequence length="512" mass="55028">MNTSNFDLITSDYFDNFFFQNNFLDFTPNTEGLYIRLDQGWAVSMNSQKAYSWADLVSGINDSTIDSTSTLSFNNVSGSAYQDTIIGNNNSNIINGFGGNDFIGGLGGNDILIGGEGVDKLLGGKGNDTLIGGIEWGETLDGGSGIDAASFDGGTLDGNGVYVRMDQGFVTSKLNHQNFDWWGLVSGIKDGSIKHDTLNSVENIVGSKYSDSINGDSNDNVFHGGAGGNDWFGGGAGNDTLSYAGETEDGTGVYVRMGLGWTWSEGDDRQLTWSEIVQGINENTLAHDKFSKIENVIGSKYHDSIAGDRQDNIIDGREGDDYLFGGDGNDILIGGAGVDALRGERGNDIFYADETDLPINGGQGFDLIAQMDDVDGDNAVNIDLGNSKYNSIEAFIGNSSNDVNYTLNVSLDKVAQQSDGTYDDMFFAIGIDTLTFSEQVEQQSTQELEGDYEAELVALLGLDASTQLKETVYLTENNNLVTVIEEVIEESANDVSGAGSFDFENQEMTYIV</sequence>
<dbReference type="SUPFAM" id="SSF51120">
    <property type="entry name" value="beta-Roll"/>
    <property type="match status" value="2"/>
</dbReference>
<evidence type="ECO:0000256" key="3">
    <source>
        <dbReference type="ARBA" id="ARBA00022837"/>
    </source>
</evidence>
<protein>
    <submittedName>
        <fullName evidence="4">Calcium-binding protein</fullName>
    </submittedName>
</protein>
<accession>A0ABU9U107</accession>
<gene>
    <name evidence="4" type="ORF">WNY63_07055</name>
</gene>
<dbReference type="RefSeq" id="WP_342883624.1">
    <property type="nucleotide sequence ID" value="NZ_JBBMQU010000009.1"/>
</dbReference>
<dbReference type="InterPro" id="IPR001343">
    <property type="entry name" value="Hemolysn_Ca-bd"/>
</dbReference>
<dbReference type="Gene3D" id="2.150.10.10">
    <property type="entry name" value="Serralysin-like metalloprotease, C-terminal"/>
    <property type="match status" value="2"/>
</dbReference>
<dbReference type="PANTHER" id="PTHR38340">
    <property type="entry name" value="S-LAYER PROTEIN"/>
    <property type="match status" value="1"/>
</dbReference>
<evidence type="ECO:0000313" key="4">
    <source>
        <dbReference type="EMBL" id="MEM5550482.1"/>
    </source>
</evidence>
<dbReference type="EMBL" id="JBBMQU010000009">
    <property type="protein sequence ID" value="MEM5550482.1"/>
    <property type="molecule type" value="Genomic_DNA"/>
</dbReference>
<name>A0ABU9U107_9GAMM</name>
<comment type="caution">
    <text evidence="4">The sequence shown here is derived from an EMBL/GenBank/DDBJ whole genome shotgun (WGS) entry which is preliminary data.</text>
</comment>
<dbReference type="PRINTS" id="PR00313">
    <property type="entry name" value="CABNDNGRPT"/>
</dbReference>
<dbReference type="InterPro" id="IPR050557">
    <property type="entry name" value="RTX_toxin/Mannuronan_C5-epim"/>
</dbReference>
<keyword evidence="3" id="KW-0106">Calcium</keyword>
<proteinExistence type="predicted"/>
<dbReference type="Proteomes" id="UP001388366">
    <property type="component" value="Unassembled WGS sequence"/>
</dbReference>
<reference evidence="4 5" key="1">
    <citation type="submission" date="2024-03" db="EMBL/GenBank/DDBJ databases">
        <title>Community enrichment and isolation of bacterial strains for fucoidan degradation.</title>
        <authorList>
            <person name="Sichert A."/>
        </authorList>
    </citation>
    <scope>NUCLEOTIDE SEQUENCE [LARGE SCALE GENOMIC DNA]</scope>
    <source>
        <strain evidence="4 5">AS81</strain>
    </source>
</reference>
<evidence type="ECO:0000256" key="1">
    <source>
        <dbReference type="ARBA" id="ARBA00004613"/>
    </source>
</evidence>
<evidence type="ECO:0000313" key="5">
    <source>
        <dbReference type="Proteomes" id="UP001388366"/>
    </source>
</evidence>
<keyword evidence="5" id="KW-1185">Reference proteome</keyword>
<dbReference type="InterPro" id="IPR018511">
    <property type="entry name" value="Hemolysin-typ_Ca-bd_CS"/>
</dbReference>
<organism evidence="4 5">
    <name type="scientific">Pseudoalteromonas neustonica</name>
    <dbReference type="NCBI Taxonomy" id="1840331"/>
    <lineage>
        <taxon>Bacteria</taxon>
        <taxon>Pseudomonadati</taxon>
        <taxon>Pseudomonadota</taxon>
        <taxon>Gammaproteobacteria</taxon>
        <taxon>Alteromonadales</taxon>
        <taxon>Pseudoalteromonadaceae</taxon>
        <taxon>Pseudoalteromonas</taxon>
    </lineage>
</organism>
<evidence type="ECO:0000256" key="2">
    <source>
        <dbReference type="ARBA" id="ARBA00022525"/>
    </source>
</evidence>
<comment type="subcellular location">
    <subcellularLocation>
        <location evidence="1">Secreted</location>
    </subcellularLocation>
</comment>
<keyword evidence="2" id="KW-0964">Secreted</keyword>
<dbReference type="PROSITE" id="PS00330">
    <property type="entry name" value="HEMOLYSIN_CALCIUM"/>
    <property type="match status" value="3"/>
</dbReference>